<gene>
    <name evidence="1" type="ORF">ENX77_01975</name>
</gene>
<proteinExistence type="predicted"/>
<evidence type="ECO:0008006" key="2">
    <source>
        <dbReference type="Google" id="ProtNLM"/>
    </source>
</evidence>
<dbReference type="SUPFAM" id="SSF88723">
    <property type="entry name" value="PIN domain-like"/>
    <property type="match status" value="1"/>
</dbReference>
<reference evidence="1" key="1">
    <citation type="journal article" date="2020" name="mSystems">
        <title>Genome- and Community-Level Interaction Insights into Carbon Utilization and Element Cycling Functions of Hydrothermarchaeota in Hydrothermal Sediment.</title>
        <authorList>
            <person name="Zhou Z."/>
            <person name="Liu Y."/>
            <person name="Xu W."/>
            <person name="Pan J."/>
            <person name="Luo Z.H."/>
            <person name="Li M."/>
        </authorList>
    </citation>
    <scope>NUCLEOTIDE SEQUENCE [LARGE SCALE GENOMIC DNA]</scope>
    <source>
        <strain evidence="1">SpSt-97</strain>
    </source>
</reference>
<accession>A0A7C3YPF8</accession>
<protein>
    <recommendedName>
        <fullName evidence="2">PIN domain-containing protein</fullName>
    </recommendedName>
</protein>
<name>A0A7C3YPF8_9EURY</name>
<dbReference type="EMBL" id="DTPI01000009">
    <property type="protein sequence ID" value="HGE65885.1"/>
    <property type="molecule type" value="Genomic_DNA"/>
</dbReference>
<evidence type="ECO:0000313" key="1">
    <source>
        <dbReference type="EMBL" id="HGE65885.1"/>
    </source>
</evidence>
<dbReference type="AlphaFoldDB" id="A0A7C3YPF8"/>
<organism evidence="1">
    <name type="scientific">Geoglobus ahangari</name>
    <dbReference type="NCBI Taxonomy" id="113653"/>
    <lineage>
        <taxon>Archaea</taxon>
        <taxon>Methanobacteriati</taxon>
        <taxon>Methanobacteriota</taxon>
        <taxon>Archaeoglobi</taxon>
        <taxon>Archaeoglobales</taxon>
        <taxon>Archaeoglobaceae</taxon>
        <taxon>Geoglobus</taxon>
    </lineage>
</organism>
<comment type="caution">
    <text evidence="1">The sequence shown here is derived from an EMBL/GenBank/DDBJ whole genome shotgun (WGS) entry which is preliminary data.</text>
</comment>
<dbReference type="InterPro" id="IPR029060">
    <property type="entry name" value="PIN-like_dom_sf"/>
</dbReference>
<sequence>MKVFFDSNVFLHHLAGTSQKATELLERVESDEIYWVNRSPSNSAATFLSYYREFENMEVIEILRRIERKLEKIDEKIENFMGFCELSEEELELIDKDIEAYERGELELIDLEDAKRILNV</sequence>